<evidence type="ECO:0000313" key="2">
    <source>
        <dbReference type="EMBL" id="CEM55595.1"/>
    </source>
</evidence>
<evidence type="ECO:0000256" key="1">
    <source>
        <dbReference type="SAM" id="MobiDB-lite"/>
    </source>
</evidence>
<sequence>MEEQQPVEYSDSDWFKHDADFIQYSKFCGDQSYGKLADSVAVINQLSEIRFGEPLIRGDCTDDGLRKKALKYGSVNEGFFKERFTQMYDLTFLNMFQMTSDLLCDPTVAQEWKEPRIERVMPRDTEDRVEYYRSFEDGSVCKSLPISRGSDWQGGLQQSPDDLAEEWKRRLRSQAGAEDPDRHDDDDDNEPMLGLDDVSEASDGDVQILDAPIEDRVDIDSQSSNDSRSLEQALLLEENDRDDRQMGEARSEPGYRRGREMGEEDPPVLRAAILVTYDDVTEACFQAKRGKKKERQGALEGEGS</sequence>
<dbReference type="EMBL" id="CDMZ01005892">
    <property type="protein sequence ID" value="CEM55595.1"/>
    <property type="molecule type" value="Genomic_DNA"/>
</dbReference>
<organism evidence="2">
    <name type="scientific">Chromera velia CCMP2878</name>
    <dbReference type="NCBI Taxonomy" id="1169474"/>
    <lineage>
        <taxon>Eukaryota</taxon>
        <taxon>Sar</taxon>
        <taxon>Alveolata</taxon>
        <taxon>Colpodellida</taxon>
        <taxon>Chromeraceae</taxon>
        <taxon>Chromera</taxon>
    </lineage>
</organism>
<feature type="compositionally biased region" description="Basic and acidic residues" evidence="1">
    <location>
        <begin position="241"/>
        <end position="261"/>
    </location>
</feature>
<dbReference type="VEuPathDB" id="CryptoDB:Cvel_13672"/>
<dbReference type="AlphaFoldDB" id="A0A0G4IEC3"/>
<reference evidence="2" key="1">
    <citation type="submission" date="2014-11" db="EMBL/GenBank/DDBJ databases">
        <authorList>
            <person name="Otto D Thomas"/>
            <person name="Naeem Raeece"/>
        </authorList>
    </citation>
    <scope>NUCLEOTIDE SEQUENCE</scope>
</reference>
<name>A0A0G4IEC3_9ALVE</name>
<proteinExistence type="predicted"/>
<protein>
    <submittedName>
        <fullName evidence="2">Uncharacterized protein</fullName>
    </submittedName>
</protein>
<feature type="region of interest" description="Disordered" evidence="1">
    <location>
        <begin position="170"/>
        <end position="267"/>
    </location>
</feature>
<accession>A0A0G4IEC3</accession>
<gene>
    <name evidence="2" type="ORF">Cvel_13672</name>
</gene>